<reference evidence="2 3" key="1">
    <citation type="submission" date="2017-04" db="EMBL/GenBank/DDBJ databases">
        <title>Staphylococcus agnetis, a potential pathogen in the broiler production.</title>
        <authorList>
            <person name="Poulsen L."/>
        </authorList>
    </citation>
    <scope>NUCLEOTIDE SEQUENCE [LARGE SCALE GENOMIC DNA]</scope>
    <source>
        <strain evidence="2 3">723_310714_2_2_spleen</strain>
    </source>
</reference>
<keyword evidence="1" id="KW-0175">Coiled coil</keyword>
<evidence type="ECO:0000313" key="2">
    <source>
        <dbReference type="EMBL" id="OTW30548.1"/>
    </source>
</evidence>
<evidence type="ECO:0000256" key="1">
    <source>
        <dbReference type="SAM" id="Coils"/>
    </source>
</evidence>
<evidence type="ECO:0000313" key="3">
    <source>
        <dbReference type="Proteomes" id="UP000195208"/>
    </source>
</evidence>
<accession>A0ABX3Z0X3</accession>
<evidence type="ECO:0008006" key="4">
    <source>
        <dbReference type="Google" id="ProtNLM"/>
    </source>
</evidence>
<organism evidence="2 3">
    <name type="scientific">Staphylococcus agnetis</name>
    <dbReference type="NCBI Taxonomy" id="985762"/>
    <lineage>
        <taxon>Bacteria</taxon>
        <taxon>Bacillati</taxon>
        <taxon>Bacillota</taxon>
        <taxon>Bacilli</taxon>
        <taxon>Bacillales</taxon>
        <taxon>Staphylococcaceae</taxon>
        <taxon>Staphylococcus</taxon>
    </lineage>
</organism>
<dbReference type="EMBL" id="NEFX01000018">
    <property type="protein sequence ID" value="OTW30548.1"/>
    <property type="molecule type" value="Genomic_DNA"/>
</dbReference>
<sequence>MENKSIKLPSFVIELTNDKDTFNIIDIIMNDTKHKVSKKEVTSEETAIVITELVQSRIASEEIIAQLTTDKEKLEEEINYLLDKVNSHEKSLDELRGN</sequence>
<comment type="caution">
    <text evidence="2">The sequence shown here is derived from an EMBL/GenBank/DDBJ whole genome shotgun (WGS) entry which is preliminary data.</text>
</comment>
<dbReference type="GeneID" id="41072870"/>
<protein>
    <recommendedName>
        <fullName evidence="4">Phage protein</fullName>
    </recommendedName>
</protein>
<proteinExistence type="predicted"/>
<gene>
    <name evidence="2" type="ORF">B9M88_09790</name>
</gene>
<feature type="coiled-coil region" evidence="1">
    <location>
        <begin position="57"/>
        <end position="91"/>
    </location>
</feature>
<dbReference type="Proteomes" id="UP000195208">
    <property type="component" value="Unassembled WGS sequence"/>
</dbReference>
<dbReference type="RefSeq" id="WP_039645041.1">
    <property type="nucleotide sequence ID" value="NZ_JAPTFZ010000006.1"/>
</dbReference>
<keyword evidence="3" id="KW-1185">Reference proteome</keyword>
<name>A0ABX3Z0X3_9STAP</name>